<feature type="chain" id="PRO_5002522541" evidence="1">
    <location>
        <begin position="19"/>
        <end position="163"/>
    </location>
</feature>
<evidence type="ECO:0000313" key="2">
    <source>
        <dbReference type="EMBL" id="CEJ57730.1"/>
    </source>
</evidence>
<reference evidence="3" key="1">
    <citation type="journal article" date="2015" name="Genome Announc.">
        <title>Draft genome sequence of the fungus Penicillium brasilianum MG11.</title>
        <authorList>
            <person name="Horn F."/>
            <person name="Linde J."/>
            <person name="Mattern D.J."/>
            <person name="Walther G."/>
            <person name="Guthke R."/>
            <person name="Brakhage A.A."/>
            <person name="Valiante V."/>
        </authorList>
    </citation>
    <scope>NUCLEOTIDE SEQUENCE [LARGE SCALE GENOMIC DNA]</scope>
    <source>
        <strain evidence="3">MG11</strain>
    </source>
</reference>
<gene>
    <name evidence="2" type="ORF">PMG11_06414</name>
</gene>
<dbReference type="Proteomes" id="UP000042958">
    <property type="component" value="Unassembled WGS sequence"/>
</dbReference>
<organism evidence="2 3">
    <name type="scientific">Penicillium brasilianum</name>
    <dbReference type="NCBI Taxonomy" id="104259"/>
    <lineage>
        <taxon>Eukaryota</taxon>
        <taxon>Fungi</taxon>
        <taxon>Dikarya</taxon>
        <taxon>Ascomycota</taxon>
        <taxon>Pezizomycotina</taxon>
        <taxon>Eurotiomycetes</taxon>
        <taxon>Eurotiomycetidae</taxon>
        <taxon>Eurotiales</taxon>
        <taxon>Aspergillaceae</taxon>
        <taxon>Penicillium</taxon>
    </lineage>
</organism>
<dbReference type="EMBL" id="CDHK01000005">
    <property type="protein sequence ID" value="CEJ57730.1"/>
    <property type="molecule type" value="Genomic_DNA"/>
</dbReference>
<protein>
    <submittedName>
        <fullName evidence="2">Uncharacterized protein</fullName>
    </submittedName>
</protein>
<feature type="signal peptide" evidence="1">
    <location>
        <begin position="1"/>
        <end position="18"/>
    </location>
</feature>
<accession>A0A0F7TQK2</accession>
<proteinExistence type="predicted"/>
<sequence>MLSAKSLLIAAYLGLAAAQCGPSGAHIQSGTEQCTCSSGVVTCEAFKICGVGNNDADVQVQADCTATVTCTNKGGNTVDVKTKVVPQSSKITHANARNGCVNIPSIQLTEPSNSDFEKAATCPNPNWTKAVKTGSVSCSVKEIVTFSTICGTTPFVTIPGTGC</sequence>
<dbReference type="OrthoDB" id="4525320at2759"/>
<dbReference type="AlphaFoldDB" id="A0A0F7TQK2"/>
<keyword evidence="3" id="KW-1185">Reference proteome</keyword>
<evidence type="ECO:0000313" key="3">
    <source>
        <dbReference type="Proteomes" id="UP000042958"/>
    </source>
</evidence>
<keyword evidence="1" id="KW-0732">Signal</keyword>
<name>A0A0F7TQK2_PENBI</name>
<evidence type="ECO:0000256" key="1">
    <source>
        <dbReference type="SAM" id="SignalP"/>
    </source>
</evidence>